<protein>
    <submittedName>
        <fullName evidence="2">Uncharacterized protein</fullName>
    </submittedName>
</protein>
<evidence type="ECO:0000313" key="2">
    <source>
        <dbReference type="EMBL" id="KAJ8430760.1"/>
    </source>
</evidence>
<reference evidence="2" key="1">
    <citation type="submission" date="2022-04" db="EMBL/GenBank/DDBJ databases">
        <title>Carnegiea gigantea Genome sequencing and assembly v2.</title>
        <authorList>
            <person name="Copetti D."/>
            <person name="Sanderson M.J."/>
            <person name="Burquez A."/>
            <person name="Wojciechowski M.F."/>
        </authorList>
    </citation>
    <scope>NUCLEOTIDE SEQUENCE</scope>
    <source>
        <strain evidence="2">SGP5-SGP5p</strain>
        <tissue evidence="2">Aerial part</tissue>
    </source>
</reference>
<sequence length="192" mass="22175">MPERLKVMMKAPIDLLRIRMRKRNLLTNLPPNSRTKKDRKREKKQRSRSRRRNQSPLPKPAVQQPDVSNIHIPQSSDAAENMPTREHEDVDDNTNKKVGEEETHIQEAQKVVPKMKKTILKSEGKQPIEKKDAQLSTGDALLEEKISSSGQDIQMAPQQLPLKYEKDGNENRMYRKAFTTRMIISSFSSMMA</sequence>
<proteinExistence type="predicted"/>
<evidence type="ECO:0000313" key="3">
    <source>
        <dbReference type="Proteomes" id="UP001153076"/>
    </source>
</evidence>
<gene>
    <name evidence="2" type="ORF">Cgig2_009065</name>
</gene>
<feature type="compositionally biased region" description="Polar residues" evidence="1">
    <location>
        <begin position="65"/>
        <end position="78"/>
    </location>
</feature>
<feature type="compositionally biased region" description="Basic residues" evidence="1">
    <location>
        <begin position="34"/>
        <end position="53"/>
    </location>
</feature>
<evidence type="ECO:0000256" key="1">
    <source>
        <dbReference type="SAM" id="MobiDB-lite"/>
    </source>
</evidence>
<name>A0A9Q1JTH5_9CARY</name>
<dbReference type="Proteomes" id="UP001153076">
    <property type="component" value="Unassembled WGS sequence"/>
</dbReference>
<dbReference type="AlphaFoldDB" id="A0A9Q1JTH5"/>
<accession>A0A9Q1JTH5</accession>
<comment type="caution">
    <text evidence="2">The sequence shown here is derived from an EMBL/GenBank/DDBJ whole genome shotgun (WGS) entry which is preliminary data.</text>
</comment>
<dbReference type="EMBL" id="JAKOGI010000760">
    <property type="protein sequence ID" value="KAJ8430760.1"/>
    <property type="molecule type" value="Genomic_DNA"/>
</dbReference>
<organism evidence="2 3">
    <name type="scientific">Carnegiea gigantea</name>
    <dbReference type="NCBI Taxonomy" id="171969"/>
    <lineage>
        <taxon>Eukaryota</taxon>
        <taxon>Viridiplantae</taxon>
        <taxon>Streptophyta</taxon>
        <taxon>Embryophyta</taxon>
        <taxon>Tracheophyta</taxon>
        <taxon>Spermatophyta</taxon>
        <taxon>Magnoliopsida</taxon>
        <taxon>eudicotyledons</taxon>
        <taxon>Gunneridae</taxon>
        <taxon>Pentapetalae</taxon>
        <taxon>Caryophyllales</taxon>
        <taxon>Cactineae</taxon>
        <taxon>Cactaceae</taxon>
        <taxon>Cactoideae</taxon>
        <taxon>Echinocereeae</taxon>
        <taxon>Carnegiea</taxon>
    </lineage>
</organism>
<feature type="compositionally biased region" description="Basic and acidic residues" evidence="1">
    <location>
        <begin position="83"/>
        <end position="104"/>
    </location>
</feature>
<feature type="region of interest" description="Disordered" evidence="1">
    <location>
        <begin position="21"/>
        <end position="104"/>
    </location>
</feature>
<keyword evidence="3" id="KW-1185">Reference proteome</keyword>